<name>A0A6P2C650_9ACTN</name>
<dbReference type="OrthoDB" id="3393024at2"/>
<dbReference type="Proteomes" id="UP000460272">
    <property type="component" value="Unassembled WGS sequence"/>
</dbReference>
<keyword evidence="2" id="KW-1185">Reference proteome</keyword>
<proteinExistence type="predicted"/>
<comment type="caution">
    <text evidence="1">The sequence shown here is derived from an EMBL/GenBank/DDBJ whole genome shotgun (WGS) entry which is preliminary data.</text>
</comment>
<dbReference type="EMBL" id="RPFW01000001">
    <property type="protein sequence ID" value="TVZ05985.1"/>
    <property type="molecule type" value="Genomic_DNA"/>
</dbReference>
<dbReference type="RefSeq" id="WP_145850738.1">
    <property type="nucleotide sequence ID" value="NZ_RPFW01000001.1"/>
</dbReference>
<evidence type="ECO:0000313" key="1">
    <source>
        <dbReference type="EMBL" id="TVZ05985.1"/>
    </source>
</evidence>
<evidence type="ECO:0000313" key="2">
    <source>
        <dbReference type="Proteomes" id="UP000460272"/>
    </source>
</evidence>
<protein>
    <submittedName>
        <fullName evidence="1">Uncharacterized protein</fullName>
    </submittedName>
</protein>
<reference evidence="1 2" key="1">
    <citation type="submission" date="2018-11" db="EMBL/GenBank/DDBJ databases">
        <title>Trebonia kvetii gen.nov., sp.nov., a novel acidophilic actinobacterium, and proposal of the new actinobacterial family Treboniaceae fam. nov.</title>
        <authorList>
            <person name="Rapoport D."/>
            <person name="Sagova-Mareckova M."/>
            <person name="Sedlacek I."/>
            <person name="Provaznik J."/>
            <person name="Kralova S."/>
            <person name="Pavlinic D."/>
            <person name="Benes V."/>
            <person name="Kopecky J."/>
        </authorList>
    </citation>
    <scope>NUCLEOTIDE SEQUENCE [LARGE SCALE GENOMIC DNA]</scope>
    <source>
        <strain evidence="1 2">15Tr583</strain>
    </source>
</reference>
<gene>
    <name evidence="1" type="ORF">EAS64_00465</name>
</gene>
<accession>A0A6P2C650</accession>
<organism evidence="1 2">
    <name type="scientific">Trebonia kvetii</name>
    <dbReference type="NCBI Taxonomy" id="2480626"/>
    <lineage>
        <taxon>Bacteria</taxon>
        <taxon>Bacillati</taxon>
        <taxon>Actinomycetota</taxon>
        <taxon>Actinomycetes</taxon>
        <taxon>Streptosporangiales</taxon>
        <taxon>Treboniaceae</taxon>
        <taxon>Trebonia</taxon>
    </lineage>
</organism>
<sequence length="105" mass="11714">MTSSKGKRRVALFLGIVAGYVAGTIYLSRQGYALGKDSLVRCRQGHLFTTVWIPGASLKSLRLGIWRLQWCPVGRHVDLVRLVKEADLTEDEVSFARAHHDIPVP</sequence>
<dbReference type="AlphaFoldDB" id="A0A6P2C650"/>